<dbReference type="Gene3D" id="1.20.144.10">
    <property type="entry name" value="Phosphatidic acid phosphatase type 2/haloperoxidase"/>
    <property type="match status" value="1"/>
</dbReference>
<proteinExistence type="predicted"/>
<feature type="transmembrane region" description="Helical" evidence="1">
    <location>
        <begin position="273"/>
        <end position="291"/>
    </location>
</feature>
<comment type="caution">
    <text evidence="3">The sequence shown here is derived from an EMBL/GenBank/DDBJ whole genome shotgun (WGS) entry which is preliminary data.</text>
</comment>
<dbReference type="SUPFAM" id="SSF48317">
    <property type="entry name" value="Acid phosphatase/Vanadium-dependent haloperoxidase"/>
    <property type="match status" value="1"/>
</dbReference>
<dbReference type="AlphaFoldDB" id="A0A9D0ZZF5"/>
<feature type="domain" description="Phosphatidic acid phosphatase type 2/haloperoxidase" evidence="2">
    <location>
        <begin position="47"/>
        <end position="160"/>
    </location>
</feature>
<dbReference type="InterPro" id="IPR000326">
    <property type="entry name" value="PAP2/HPO"/>
</dbReference>
<accession>A0A9D0ZZF5</accession>
<dbReference type="PANTHER" id="PTHR14969">
    <property type="entry name" value="SPHINGOSINE-1-PHOSPHATE PHOSPHOHYDROLASE"/>
    <property type="match status" value="1"/>
</dbReference>
<keyword evidence="1" id="KW-0472">Membrane</keyword>
<evidence type="ECO:0000313" key="4">
    <source>
        <dbReference type="Proteomes" id="UP000886886"/>
    </source>
</evidence>
<reference evidence="3" key="2">
    <citation type="journal article" date="2021" name="PeerJ">
        <title>Extensive microbial diversity within the chicken gut microbiome revealed by metagenomics and culture.</title>
        <authorList>
            <person name="Gilroy R."/>
            <person name="Ravi A."/>
            <person name="Getino M."/>
            <person name="Pursley I."/>
            <person name="Horton D.L."/>
            <person name="Alikhan N.F."/>
            <person name="Baker D."/>
            <person name="Gharbi K."/>
            <person name="Hall N."/>
            <person name="Watson M."/>
            <person name="Adriaenssens E.M."/>
            <person name="Foster-Nyarko E."/>
            <person name="Jarju S."/>
            <person name="Secka A."/>
            <person name="Antonio M."/>
            <person name="Oren A."/>
            <person name="Chaudhuri R.R."/>
            <person name="La Ragione R."/>
            <person name="Hildebrand F."/>
            <person name="Pallen M.J."/>
        </authorList>
    </citation>
    <scope>NUCLEOTIDE SEQUENCE</scope>
    <source>
        <strain evidence="3">ChiSjej3B21-11622</strain>
    </source>
</reference>
<sequence>MEFLNVLAGLRTPLGDAFFQLCTYLGQDIPILAIICILYWGFDKTLAYQTALSFFTSGLLVQNLKITFRVPRPWVLDPGFQAVPSAVPAATGYSFPSGHTQSAAALYGNLAASSRRRSLKILFTALLLLVGFSRMYLGCHTPQDVAAALLLGLASTAAVRALFRRLRGTHRENLILGCVLAVCSLLTAVYGFSLLSGGVINADNAADAIKSAGAGLGFAVGFYVERSFLSFSTDLPLSGKVKRCLLGLLLVLLLKVLLGLLLGNSLLLQMVEYAILILFILVLYPLTFCKAEGALRRQPH</sequence>
<dbReference type="PANTHER" id="PTHR14969:SF13">
    <property type="entry name" value="AT30094P"/>
    <property type="match status" value="1"/>
</dbReference>
<keyword evidence="1" id="KW-1133">Transmembrane helix</keyword>
<dbReference type="Pfam" id="PF01569">
    <property type="entry name" value="PAP2"/>
    <property type="match status" value="1"/>
</dbReference>
<dbReference type="SMART" id="SM00014">
    <property type="entry name" value="acidPPc"/>
    <property type="match status" value="1"/>
</dbReference>
<feature type="transmembrane region" description="Helical" evidence="1">
    <location>
        <begin position="121"/>
        <end position="139"/>
    </location>
</feature>
<evidence type="ECO:0000256" key="1">
    <source>
        <dbReference type="SAM" id="Phobius"/>
    </source>
</evidence>
<reference evidence="3" key="1">
    <citation type="submission" date="2020-10" db="EMBL/GenBank/DDBJ databases">
        <authorList>
            <person name="Gilroy R."/>
        </authorList>
    </citation>
    <scope>NUCLEOTIDE SEQUENCE</scope>
    <source>
        <strain evidence="3">ChiSjej3B21-11622</strain>
    </source>
</reference>
<name>A0A9D0ZZF5_9FIRM</name>
<gene>
    <name evidence="3" type="ORF">IAB26_13095</name>
</gene>
<protein>
    <submittedName>
        <fullName evidence="3">Phosphatase PAP2 family protein</fullName>
    </submittedName>
</protein>
<dbReference type="Proteomes" id="UP000886886">
    <property type="component" value="Unassembled WGS sequence"/>
</dbReference>
<feature type="transmembrane region" description="Helical" evidence="1">
    <location>
        <begin position="208"/>
        <end position="224"/>
    </location>
</feature>
<dbReference type="EMBL" id="DVFT01000195">
    <property type="protein sequence ID" value="HIQ97483.1"/>
    <property type="molecule type" value="Genomic_DNA"/>
</dbReference>
<evidence type="ECO:0000259" key="2">
    <source>
        <dbReference type="SMART" id="SM00014"/>
    </source>
</evidence>
<feature type="transmembrane region" description="Helical" evidence="1">
    <location>
        <begin position="145"/>
        <end position="163"/>
    </location>
</feature>
<dbReference type="InterPro" id="IPR036938">
    <property type="entry name" value="PAP2/HPO_sf"/>
</dbReference>
<feature type="transmembrane region" description="Helical" evidence="1">
    <location>
        <begin position="21"/>
        <end position="40"/>
    </location>
</feature>
<feature type="transmembrane region" description="Helical" evidence="1">
    <location>
        <begin position="245"/>
        <end position="267"/>
    </location>
</feature>
<keyword evidence="1" id="KW-0812">Transmembrane</keyword>
<feature type="transmembrane region" description="Helical" evidence="1">
    <location>
        <begin position="175"/>
        <end position="196"/>
    </location>
</feature>
<evidence type="ECO:0000313" key="3">
    <source>
        <dbReference type="EMBL" id="HIQ97483.1"/>
    </source>
</evidence>
<organism evidence="3 4">
    <name type="scientific">Candidatus Limivivens merdigallinarum</name>
    <dbReference type="NCBI Taxonomy" id="2840859"/>
    <lineage>
        <taxon>Bacteria</taxon>
        <taxon>Bacillati</taxon>
        <taxon>Bacillota</taxon>
        <taxon>Clostridia</taxon>
        <taxon>Lachnospirales</taxon>
        <taxon>Lachnospiraceae</taxon>
        <taxon>Lachnospiraceae incertae sedis</taxon>
        <taxon>Candidatus Limivivens</taxon>
    </lineage>
</organism>